<evidence type="ECO:0000256" key="1">
    <source>
        <dbReference type="SAM" id="MobiDB-lite"/>
    </source>
</evidence>
<evidence type="ECO:0000313" key="4">
    <source>
        <dbReference type="Proteomes" id="UP000199350"/>
    </source>
</evidence>
<proteinExistence type="predicted"/>
<keyword evidence="2" id="KW-0472">Membrane</keyword>
<evidence type="ECO:0008006" key="5">
    <source>
        <dbReference type="Google" id="ProtNLM"/>
    </source>
</evidence>
<evidence type="ECO:0000313" key="3">
    <source>
        <dbReference type="EMBL" id="SDM11476.1"/>
    </source>
</evidence>
<feature type="compositionally biased region" description="Low complexity" evidence="1">
    <location>
        <begin position="187"/>
        <end position="197"/>
    </location>
</feature>
<dbReference type="RefSeq" id="WP_092151674.1">
    <property type="nucleotide sequence ID" value="NZ_LT629700.1"/>
</dbReference>
<feature type="compositionally biased region" description="Low complexity" evidence="1">
    <location>
        <begin position="206"/>
        <end position="246"/>
    </location>
</feature>
<keyword evidence="2" id="KW-0812">Transmembrane</keyword>
<gene>
    <name evidence="3" type="ORF">SAMN04488535_1972</name>
</gene>
<accession>A0A1G9QKE9</accession>
<dbReference type="STRING" id="38302.SAMN04488535_1972"/>
<organism evidence="3 4">
    <name type="scientific">Corynebacterium mycetoides</name>
    <dbReference type="NCBI Taxonomy" id="38302"/>
    <lineage>
        <taxon>Bacteria</taxon>
        <taxon>Bacillati</taxon>
        <taxon>Actinomycetota</taxon>
        <taxon>Actinomycetes</taxon>
        <taxon>Mycobacteriales</taxon>
        <taxon>Corynebacteriaceae</taxon>
        <taxon>Corynebacterium</taxon>
    </lineage>
</organism>
<dbReference type="EMBL" id="LT629700">
    <property type="protein sequence ID" value="SDM11476.1"/>
    <property type="molecule type" value="Genomic_DNA"/>
</dbReference>
<keyword evidence="2" id="KW-1133">Transmembrane helix</keyword>
<name>A0A1G9QKE9_9CORY</name>
<feature type="transmembrane region" description="Helical" evidence="2">
    <location>
        <begin position="88"/>
        <end position="110"/>
    </location>
</feature>
<reference evidence="4" key="1">
    <citation type="submission" date="2016-10" db="EMBL/GenBank/DDBJ databases">
        <authorList>
            <person name="Varghese N."/>
            <person name="Submissions S."/>
        </authorList>
    </citation>
    <scope>NUCLEOTIDE SEQUENCE [LARGE SCALE GENOMIC DNA]</scope>
    <source>
        <strain evidence="4">DSM 20632</strain>
    </source>
</reference>
<dbReference type="Proteomes" id="UP000199350">
    <property type="component" value="Chromosome I"/>
</dbReference>
<dbReference type="OrthoDB" id="4426886at2"/>
<evidence type="ECO:0000256" key="2">
    <source>
        <dbReference type="SAM" id="Phobius"/>
    </source>
</evidence>
<keyword evidence="4" id="KW-1185">Reference proteome</keyword>
<feature type="region of interest" description="Disordered" evidence="1">
    <location>
        <begin position="170"/>
        <end position="279"/>
    </location>
</feature>
<protein>
    <recommendedName>
        <fullName evidence="5">Anti-sigma-D factor RsdA to sigma factor binding region</fullName>
    </recommendedName>
</protein>
<dbReference type="AlphaFoldDB" id="A0A1G9QKE9"/>
<sequence>MRRRSDEPKRDVTAHLQPLVDDDVFLTALSEGTDPSDGADPLAALLLEMRSEVERQMPPAPVIDGGEAEGGVVDLGEDQKRHRAPGPLVSGFIGAAAATAVLAGTGAALYNATPDSPLWGPSTALFGERASVVELASTLDELEVASEKGDVAGTRDLLNQARSLIDALGAPRAQTDERMPAEPAPTPVTVTVTQTEQRPAAEETPEPSNAAPEPAEPAPAVTQTQTLVQTQTVTVTVTQPPAQPAASDTPEPEAPSPVAGARPATPQAVAEPGTANAGR</sequence>